<sequence>MKKRKQKKQNARYAVHRPDEEFSAGPLNMARFGRNVVSETNWLPGEFEKFQDRLVEGYAEVVRDIDRDIESAAVLVSKLDPLSMLHRAWWERSAATLGMESEVEVGQEHAHAARMIDYVQSLVAAIPRGAADAEKPSDADWTRLQGLVESIFQKLNARYFICATAERRRNKAEVDDAFEEFHFRAQLYWCNVTGQQYQNHQVLALRELLAPQTGSIQQIYGLTSVQLCDELEKIWHSLTKGIGDAYEAMDNFRKVSLEALEADVRAGLVTAKDPAEMLRESIARHGFEEEQGRAIGLFLLYDLFDLQKVTNLPPAFLEDFSWAPGQDGEFLADGPLKGWPLRVWPIFKRPFIKLDSKYYCFDLSGLFDYFYRQLEKRVFAESQGHKQAWINARKEVTETLPFDYLRRLLPGAVCHTEIYYWLGEGGAAAQRYETDGILVFDDHLFIVEVKSGSFTYTSPATDVDAHLQSIKSLVIAPAKQGNRFLRYLRTAEEVPLLDQEGKEAGRLRLRDYRQVTICAVTLDPFTEIAAQVQHLPAIGASVVGESVWSLSLDDLRVYADIFANPLEFLHFVQMRRDALTSDHVQLDDELDHLGMYLQHNHYPKHALELVGGRAAHLQFVGYRQDIDRFFTARLSEPTLPSPLRQKMPVGMAEILDLLRTSEKKGRSAIAAYLLDVSGDWRDRMFITLKQELARASTVRPRPFSTFGEVRLTAFVSAPNWGRSPVDEMRDHARAIMVMHDEPERVLLELTYGEVGQLIDVEWQFLRSADISVFELPALKARGEALREARLHKAVAAGGRIGRNDQCPCGSGKKFKKCCGPEMRA</sequence>
<evidence type="ECO:0000313" key="1">
    <source>
        <dbReference type="EMBL" id="PUE58413.1"/>
    </source>
</evidence>
<comment type="caution">
    <text evidence="1">The sequence shown here is derived from an EMBL/GenBank/DDBJ whole genome shotgun (WGS) entry which is preliminary data.</text>
</comment>
<dbReference type="Proteomes" id="UP000251341">
    <property type="component" value="Unassembled WGS sequence"/>
</dbReference>
<dbReference type="PANTHER" id="PTHR33747:SF1">
    <property type="entry name" value="ADENYLATE CYCLASE-ASSOCIATED CAP C-TERMINAL DOMAIN-CONTAINING PROTEIN"/>
    <property type="match status" value="1"/>
</dbReference>
<dbReference type="PANTHER" id="PTHR33747">
    <property type="entry name" value="UPF0225 PROTEIN SCO1677"/>
    <property type="match status" value="1"/>
</dbReference>
<dbReference type="Gene3D" id="3.10.450.50">
    <property type="match status" value="1"/>
</dbReference>
<dbReference type="RefSeq" id="WP_108401526.1">
    <property type="nucleotide sequence ID" value="NZ_NESP01000001.1"/>
</dbReference>
<proteinExistence type="predicted"/>
<gene>
    <name evidence="1" type="ORF">B9Z44_01640</name>
</gene>
<evidence type="ECO:0008006" key="3">
    <source>
        <dbReference type="Google" id="ProtNLM"/>
    </source>
</evidence>
<dbReference type="SUPFAM" id="SSF103642">
    <property type="entry name" value="Sec-C motif"/>
    <property type="match status" value="1"/>
</dbReference>
<organism evidence="1 2">
    <name type="scientific">Limnohabitans curvus</name>
    <dbReference type="NCBI Taxonomy" id="323423"/>
    <lineage>
        <taxon>Bacteria</taxon>
        <taxon>Pseudomonadati</taxon>
        <taxon>Pseudomonadota</taxon>
        <taxon>Betaproteobacteria</taxon>
        <taxon>Burkholderiales</taxon>
        <taxon>Comamonadaceae</taxon>
        <taxon>Limnohabitans</taxon>
    </lineage>
</organism>
<evidence type="ECO:0000313" key="2">
    <source>
        <dbReference type="Proteomes" id="UP000251341"/>
    </source>
</evidence>
<dbReference type="Pfam" id="PF02810">
    <property type="entry name" value="SEC-C"/>
    <property type="match status" value="1"/>
</dbReference>
<keyword evidence="2" id="KW-1185">Reference proteome</keyword>
<accession>A0A315EKI2</accession>
<protein>
    <recommendedName>
        <fullName evidence="3">Preprotein translocase subunit SecA</fullName>
    </recommendedName>
</protein>
<name>A0A315EKI2_9BURK</name>
<dbReference type="AlphaFoldDB" id="A0A315EKI2"/>
<reference evidence="1 2" key="1">
    <citation type="submission" date="2017-04" db="EMBL/GenBank/DDBJ databases">
        <title>Unexpected and diverse lifestyles within the genus Limnohabitans.</title>
        <authorList>
            <person name="Kasalicky V."/>
            <person name="Mehrshad M."/>
            <person name="Andrei S.-A."/>
            <person name="Salcher M."/>
            <person name="Kratochvilova H."/>
            <person name="Simek K."/>
            <person name="Ghai R."/>
        </authorList>
    </citation>
    <scope>NUCLEOTIDE SEQUENCE [LARGE SCALE GENOMIC DNA]</scope>
    <source>
        <strain evidence="1 2">MWH-C5</strain>
    </source>
</reference>
<dbReference type="InterPro" id="IPR004027">
    <property type="entry name" value="SEC_C_motif"/>
</dbReference>
<dbReference type="EMBL" id="NESP01000001">
    <property type="protein sequence ID" value="PUE58413.1"/>
    <property type="molecule type" value="Genomic_DNA"/>
</dbReference>